<comment type="subcellular location">
    <subcellularLocation>
        <location evidence="1 10">Cytoplasm</location>
    </subcellularLocation>
</comment>
<dbReference type="InterPro" id="IPR003954">
    <property type="entry name" value="RRM_euk-type"/>
</dbReference>
<keyword evidence="5" id="KW-0677">Repeat</keyword>
<comment type="similarity">
    <text evidence="2 10">Belongs to the polyadenylate-binding protein type-1 family.</text>
</comment>
<dbReference type="SMART" id="SM00517">
    <property type="entry name" value="PolyA"/>
    <property type="match status" value="1"/>
</dbReference>
<dbReference type="NCBIfam" id="TIGR01628">
    <property type="entry name" value="PABP-1234"/>
    <property type="match status" value="1"/>
</dbReference>
<evidence type="ECO:0000256" key="5">
    <source>
        <dbReference type="ARBA" id="ARBA00022737"/>
    </source>
</evidence>
<evidence type="ECO:0000256" key="9">
    <source>
        <dbReference type="PROSITE-ProRule" id="PRU00176"/>
    </source>
</evidence>
<dbReference type="InterPro" id="IPR034364">
    <property type="entry name" value="PABP_RRM1"/>
</dbReference>
<feature type="domain" description="RRM" evidence="12">
    <location>
        <begin position="230"/>
        <end position="307"/>
    </location>
</feature>
<protein>
    <recommendedName>
        <fullName evidence="10">Polyadenylate-binding protein</fullName>
        <shortName evidence="10">PABP</shortName>
    </recommendedName>
</protein>
<dbReference type="InterPro" id="IPR035979">
    <property type="entry name" value="RBD_domain_sf"/>
</dbReference>
<dbReference type="FunFam" id="3.30.70.330:FF:000590">
    <property type="entry name" value="Polyadenylate-binding protein 5"/>
    <property type="match status" value="1"/>
</dbReference>
<feature type="domain" description="RRM" evidence="12">
    <location>
        <begin position="137"/>
        <end position="214"/>
    </location>
</feature>
<evidence type="ECO:0000259" key="13">
    <source>
        <dbReference type="PROSITE" id="PS51309"/>
    </source>
</evidence>
<keyword evidence="15" id="KW-1185">Reference proteome</keyword>
<comment type="caution">
    <text evidence="14">The sequence shown here is derived from an EMBL/GenBank/DDBJ whole genome shotgun (WGS) entry which is preliminary data.</text>
</comment>
<evidence type="ECO:0000256" key="8">
    <source>
        <dbReference type="ARBA" id="ARBA00022884"/>
    </source>
</evidence>
<dbReference type="EMBL" id="AACS02000002">
    <property type="protein sequence ID" value="EAU88497.1"/>
    <property type="molecule type" value="Genomic_DNA"/>
</dbReference>
<evidence type="ECO:0000256" key="11">
    <source>
        <dbReference type="SAM" id="MobiDB-lite"/>
    </source>
</evidence>
<evidence type="ECO:0000256" key="3">
    <source>
        <dbReference type="ARBA" id="ARBA00022448"/>
    </source>
</evidence>
<evidence type="ECO:0000256" key="2">
    <source>
        <dbReference type="ARBA" id="ARBA00008557"/>
    </source>
</evidence>
<dbReference type="InParanoid" id="A8NF86"/>
<dbReference type="InterPro" id="IPR000504">
    <property type="entry name" value="RRM_dom"/>
</dbReference>
<dbReference type="GO" id="GO:0006417">
    <property type="term" value="P:regulation of translation"/>
    <property type="evidence" value="ECO:0007669"/>
    <property type="project" value="UniProtKB-KW"/>
</dbReference>
<evidence type="ECO:0000256" key="10">
    <source>
        <dbReference type="RuleBase" id="RU362004"/>
    </source>
</evidence>
<evidence type="ECO:0000313" key="14">
    <source>
        <dbReference type="EMBL" id="EAU88497.1"/>
    </source>
</evidence>
<keyword evidence="8 9" id="KW-0694">RNA-binding</keyword>
<gene>
    <name evidence="14" type="ORF">CC1G_04203</name>
</gene>
<dbReference type="KEGG" id="cci:CC1G_04203"/>
<evidence type="ECO:0000256" key="1">
    <source>
        <dbReference type="ARBA" id="ARBA00004496"/>
    </source>
</evidence>
<dbReference type="FunFam" id="3.30.70.330:FF:000648">
    <property type="entry name" value="Polyadenylate-binding protein"/>
    <property type="match status" value="1"/>
</dbReference>
<feature type="domain" description="RRM" evidence="12">
    <location>
        <begin position="49"/>
        <end position="127"/>
    </location>
</feature>
<dbReference type="Gene3D" id="3.30.70.330">
    <property type="match status" value="4"/>
</dbReference>
<dbReference type="Gene3D" id="1.10.1900.10">
    <property type="entry name" value="c-terminal domain of poly(a) binding protein"/>
    <property type="match status" value="1"/>
</dbReference>
<feature type="compositionally biased region" description="Pro residues" evidence="11">
    <location>
        <begin position="485"/>
        <end position="496"/>
    </location>
</feature>
<feature type="domain" description="RRM" evidence="12">
    <location>
        <begin position="333"/>
        <end position="410"/>
    </location>
</feature>
<dbReference type="PROSITE" id="PS50102">
    <property type="entry name" value="RRM"/>
    <property type="match status" value="4"/>
</dbReference>
<dbReference type="GO" id="GO:0010494">
    <property type="term" value="C:cytoplasmic stress granule"/>
    <property type="evidence" value="ECO:0007669"/>
    <property type="project" value="UniProtKB-ARBA"/>
</dbReference>
<accession>A8NF86</accession>
<feature type="domain" description="PABC" evidence="13">
    <location>
        <begin position="596"/>
        <end position="673"/>
    </location>
</feature>
<dbReference type="SMART" id="SM00361">
    <property type="entry name" value="RRM_1"/>
    <property type="match status" value="4"/>
</dbReference>
<dbReference type="CDD" id="cd12379">
    <property type="entry name" value="RRM2_I_PABPs"/>
    <property type="match status" value="1"/>
</dbReference>
<dbReference type="FunCoup" id="A8NF86">
    <property type="interactions" value="376"/>
</dbReference>
<proteinExistence type="inferred from homology"/>
<organism evidence="14 15">
    <name type="scientific">Coprinopsis cinerea (strain Okayama-7 / 130 / ATCC MYA-4618 / FGSC 9003)</name>
    <name type="common">Inky cap fungus</name>
    <name type="synonym">Hormographiella aspergillata</name>
    <dbReference type="NCBI Taxonomy" id="240176"/>
    <lineage>
        <taxon>Eukaryota</taxon>
        <taxon>Fungi</taxon>
        <taxon>Dikarya</taxon>
        <taxon>Basidiomycota</taxon>
        <taxon>Agaricomycotina</taxon>
        <taxon>Agaricomycetes</taxon>
        <taxon>Agaricomycetidae</taxon>
        <taxon>Agaricales</taxon>
        <taxon>Agaricineae</taxon>
        <taxon>Psathyrellaceae</taxon>
        <taxon>Coprinopsis</taxon>
    </lineage>
</organism>
<dbReference type="eggNOG" id="KOG0123">
    <property type="taxonomic scope" value="Eukaryota"/>
</dbReference>
<reference evidence="14 15" key="1">
    <citation type="journal article" date="2010" name="Proc. Natl. Acad. Sci. U.S.A.">
        <title>Insights into evolution of multicellular fungi from the assembled chromosomes of the mushroom Coprinopsis cinerea (Coprinus cinereus).</title>
        <authorList>
            <person name="Stajich J.E."/>
            <person name="Wilke S.K."/>
            <person name="Ahren D."/>
            <person name="Au C.H."/>
            <person name="Birren B.W."/>
            <person name="Borodovsky M."/>
            <person name="Burns C."/>
            <person name="Canback B."/>
            <person name="Casselton L.A."/>
            <person name="Cheng C.K."/>
            <person name="Deng J."/>
            <person name="Dietrich F.S."/>
            <person name="Fargo D.C."/>
            <person name="Farman M.L."/>
            <person name="Gathman A.C."/>
            <person name="Goldberg J."/>
            <person name="Guigo R."/>
            <person name="Hoegger P.J."/>
            <person name="Hooker J.B."/>
            <person name="Huggins A."/>
            <person name="James T.Y."/>
            <person name="Kamada T."/>
            <person name="Kilaru S."/>
            <person name="Kodira C."/>
            <person name="Kues U."/>
            <person name="Kupfer D."/>
            <person name="Kwan H.S."/>
            <person name="Lomsadze A."/>
            <person name="Li W."/>
            <person name="Lilly W.W."/>
            <person name="Ma L.J."/>
            <person name="Mackey A.J."/>
            <person name="Manning G."/>
            <person name="Martin F."/>
            <person name="Muraguchi H."/>
            <person name="Natvig D.O."/>
            <person name="Palmerini H."/>
            <person name="Ramesh M.A."/>
            <person name="Rehmeyer C.J."/>
            <person name="Roe B.A."/>
            <person name="Shenoy N."/>
            <person name="Stanke M."/>
            <person name="Ter-Hovhannisyan V."/>
            <person name="Tunlid A."/>
            <person name="Velagapudi R."/>
            <person name="Vision T.J."/>
            <person name="Zeng Q."/>
            <person name="Zolan M.E."/>
            <person name="Pukkila P.J."/>
        </authorList>
    </citation>
    <scope>NUCLEOTIDE SEQUENCE [LARGE SCALE GENOMIC DNA]</scope>
    <source>
        <strain evidence="15">Okayama-7 / 130 / ATCC MYA-4618 / FGSC 9003</strain>
    </source>
</reference>
<keyword evidence="7" id="KW-0810">Translation regulation</keyword>
<dbReference type="InterPro" id="IPR012677">
    <property type="entry name" value="Nucleotide-bd_a/b_plait_sf"/>
</dbReference>
<dbReference type="SMART" id="SM00360">
    <property type="entry name" value="RRM"/>
    <property type="match status" value="4"/>
</dbReference>
<dbReference type="CDD" id="cd12378">
    <property type="entry name" value="RRM1_I_PABPs"/>
    <property type="match status" value="1"/>
</dbReference>
<keyword evidence="3" id="KW-0813">Transport</keyword>
<dbReference type="CDD" id="cd12380">
    <property type="entry name" value="RRM3_I_PABPs"/>
    <property type="match status" value="1"/>
</dbReference>
<dbReference type="AlphaFoldDB" id="A8NF86"/>
<feature type="compositionally biased region" description="Low complexity" evidence="11">
    <location>
        <begin position="497"/>
        <end position="507"/>
    </location>
</feature>
<dbReference type="PROSITE" id="PS51309">
    <property type="entry name" value="PABC"/>
    <property type="match status" value="1"/>
</dbReference>
<evidence type="ECO:0000256" key="4">
    <source>
        <dbReference type="ARBA" id="ARBA00022490"/>
    </source>
</evidence>
<dbReference type="OMA" id="QQPGFMP"/>
<dbReference type="OrthoDB" id="19742at2759"/>
<evidence type="ECO:0000313" key="15">
    <source>
        <dbReference type="Proteomes" id="UP000001861"/>
    </source>
</evidence>
<dbReference type="GO" id="GO:0051028">
    <property type="term" value="P:mRNA transport"/>
    <property type="evidence" value="ECO:0007669"/>
    <property type="project" value="UniProtKB-KW"/>
</dbReference>
<dbReference type="VEuPathDB" id="FungiDB:CC1G_04203"/>
<dbReference type="STRING" id="240176.A8NF86"/>
<name>A8NF86_COPC7</name>
<evidence type="ECO:0000259" key="12">
    <source>
        <dbReference type="PROSITE" id="PS50102"/>
    </source>
</evidence>
<evidence type="ECO:0000256" key="7">
    <source>
        <dbReference type="ARBA" id="ARBA00022845"/>
    </source>
</evidence>
<dbReference type="PANTHER" id="PTHR24012">
    <property type="entry name" value="RNA BINDING PROTEIN"/>
    <property type="match status" value="1"/>
</dbReference>
<dbReference type="InterPro" id="IPR002004">
    <property type="entry name" value="PABP_HYD_C"/>
</dbReference>
<dbReference type="InterPro" id="IPR036053">
    <property type="entry name" value="PABP-dom"/>
</dbReference>
<dbReference type="InterPro" id="IPR006515">
    <property type="entry name" value="PABP_1234"/>
</dbReference>
<dbReference type="FunFam" id="1.10.1900.10:FF:000004">
    <property type="entry name" value="Polyadenylate-binding protein"/>
    <property type="match status" value="1"/>
</dbReference>
<dbReference type="Pfam" id="PF00076">
    <property type="entry name" value="RRM_1"/>
    <property type="match status" value="4"/>
</dbReference>
<dbReference type="GO" id="GO:0003723">
    <property type="term" value="F:RNA binding"/>
    <property type="evidence" value="ECO:0007669"/>
    <property type="project" value="UniProtKB-UniRule"/>
</dbReference>
<dbReference type="RefSeq" id="XP_001833224.1">
    <property type="nucleotide sequence ID" value="XM_001833172.2"/>
</dbReference>
<comment type="function">
    <text evidence="10">Binds the poly(A) tail of mRNA.</text>
</comment>
<dbReference type="SUPFAM" id="SSF54928">
    <property type="entry name" value="RNA-binding domain, RBD"/>
    <property type="match status" value="2"/>
</dbReference>
<dbReference type="GeneID" id="6009719"/>
<evidence type="ECO:0000256" key="6">
    <source>
        <dbReference type="ARBA" id="ARBA00022816"/>
    </source>
</evidence>
<keyword evidence="6" id="KW-0509">mRNA transport</keyword>
<sequence>MSSPSVATLDAAPQVVAPDAVSPPVPAPAPAPAPYNPPAPASVASVPSASLYVGELDPTVTEAMLFEIFNMIGPVASIRVCRDAVTRRSLGYAYVNYLNAADGERALEQLNYSLIKNRPCRIMWSQRDPALRKTGQGNIFIKNLDEAIDNKALHDTFAAFGTVLSCKVATDETGRSKGYGFVHYETAEAAENAIKAVNGMLLNDKKVYVGHHISRKERQSKLEEMRAQFTNLYVKNLDPEVTQDEFIELFKKYGNVTSAVISVDEEGKSKGFGFVNFETHDEAQKAVDELNDFELKGKKLFVSRAQKKAEREEELRRSYEQAKLEKLSKYQGVNLYIKNLEDDVDDDKLRAEFEPFGTITSCKVMRDEKGQSKGFGFVCFSSPDEATKAVAEMNNKMIGTKPLYVSLAQRREVRRQQLESQIAQRNQIRMQQAAAAGLPGSYVNGPLYYPPGPGFPPQPRGMMGYPQPGMLPPRPRYGPNGQVPVPGPYGQAPPPQGYGMPPYGGQRPPRPQGGPRGGPGGSPTHPNAPIPRSNGPQNGAGRPPAQGGPRGPGPANANRPGGAPRSGAPAPAAAATPAKAPAAAPAPASPGPAADVPTVTAAQLAAAAPMEQKQMLGEALYVRISPTQPELAGKITGMLLEMDNNELLHLLDNAEALNAKVTEALSVLQDFGKEEGAPAAQ</sequence>
<keyword evidence="4 10" id="KW-0963">Cytoplasm</keyword>
<dbReference type="Proteomes" id="UP000001861">
    <property type="component" value="Unassembled WGS sequence"/>
</dbReference>
<dbReference type="Pfam" id="PF00658">
    <property type="entry name" value="MLLE"/>
    <property type="match status" value="1"/>
</dbReference>
<dbReference type="FunFam" id="3.30.70.330:FF:000441">
    <property type="entry name" value="Polyadenylate-binding protein"/>
    <property type="match status" value="1"/>
</dbReference>
<dbReference type="SUPFAM" id="SSF63570">
    <property type="entry name" value="PABC (PABP) domain"/>
    <property type="match status" value="1"/>
</dbReference>
<dbReference type="InterPro" id="IPR045305">
    <property type="entry name" value="RRM2_I_PABPs"/>
</dbReference>
<dbReference type="CDD" id="cd12381">
    <property type="entry name" value="RRM4_I_PABPs"/>
    <property type="match status" value="1"/>
</dbReference>
<dbReference type="FunFam" id="3.30.70.330:FF:000003">
    <property type="entry name" value="Polyadenylate-binding protein"/>
    <property type="match status" value="1"/>
</dbReference>
<feature type="region of interest" description="Disordered" evidence="11">
    <location>
        <begin position="453"/>
        <end position="595"/>
    </location>
</feature>
<feature type="compositionally biased region" description="Low complexity" evidence="11">
    <location>
        <begin position="534"/>
        <end position="594"/>
    </location>
</feature>